<dbReference type="NCBIfam" id="NF006045">
    <property type="entry name" value="PRK08190.1"/>
    <property type="match status" value="1"/>
</dbReference>
<evidence type="ECO:0000256" key="1">
    <source>
        <dbReference type="ARBA" id="ARBA00005656"/>
    </source>
</evidence>
<dbReference type="Pfam" id="PF01515">
    <property type="entry name" value="PTA_PTB"/>
    <property type="match status" value="1"/>
</dbReference>
<dbReference type="GO" id="GO:0008959">
    <property type="term" value="F:phosphate acetyltransferase activity"/>
    <property type="evidence" value="ECO:0007669"/>
    <property type="project" value="UniProtKB-EC"/>
</dbReference>
<dbReference type="Gene3D" id="3.40.718.10">
    <property type="entry name" value="Isopropylmalate Dehydrogenase"/>
    <property type="match status" value="1"/>
</dbReference>
<name>A0A081G453_9GAMM</name>
<sequence length="315" mass="33769">MAIIETGTPPAHDQLEFFIEQARRARPIRTAVVHPVDHNSLKGAIEAAEQGLIEPLLVGPAHKIQAAAEEEGIDLSPYKIIATEHSHMAAERACELVRMSEAEALMKGSLGTSELLGAVVHKTRGIRTERRLSHVFVFDVPNYHKPLVITDAAINVEPDLMIKRDIVQNAIEFCLSLGITEPKVAVLAAVEKVKPNMQSTLDAAALCKMADRRQITGGIIDGPLAFDNAISRQAAIDKHIDSPVSGEADILLAPDLESANMIAKQLIYLANAKSAGIAVGARVPIILTSRAEGPLGRLASCALASHMVLHASKEI</sequence>
<accession>A0A081G453</accession>
<reference evidence="5 6" key="1">
    <citation type="submission" date="2014-04" db="EMBL/GenBank/DDBJ databases">
        <title>Marinobacterium kochiensis sp. nov., isolated from sediment sample collected from Kochi backwaters in Kerala, India.</title>
        <authorList>
            <person name="Singh A."/>
            <person name="Pinnaka A.K."/>
        </authorList>
    </citation>
    <scope>NUCLEOTIDE SEQUENCE [LARGE SCALE GENOMIC DNA]</scope>
    <source>
        <strain evidence="5 6">AK27</strain>
    </source>
</reference>
<keyword evidence="6" id="KW-1185">Reference proteome</keyword>
<dbReference type="NCBIfam" id="NF008852">
    <property type="entry name" value="PRK11890.1"/>
    <property type="match status" value="1"/>
</dbReference>
<organism evidence="5 6">
    <name type="scientific">Marinobacterium lacunae</name>
    <dbReference type="NCBI Taxonomy" id="1232683"/>
    <lineage>
        <taxon>Bacteria</taxon>
        <taxon>Pseudomonadati</taxon>
        <taxon>Pseudomonadota</taxon>
        <taxon>Gammaproteobacteria</taxon>
        <taxon>Oceanospirillales</taxon>
        <taxon>Oceanospirillaceae</taxon>
        <taxon>Marinobacterium</taxon>
    </lineage>
</organism>
<dbReference type="InterPro" id="IPR012147">
    <property type="entry name" value="P_Ac_Bu_trans"/>
</dbReference>
<dbReference type="Proteomes" id="UP000028252">
    <property type="component" value="Unassembled WGS sequence"/>
</dbReference>
<evidence type="ECO:0000313" key="5">
    <source>
        <dbReference type="EMBL" id="KEA65558.1"/>
    </source>
</evidence>
<protein>
    <submittedName>
        <fullName evidence="5">Phosphate acetyltransferase</fullName>
        <ecNumber evidence="5">2.3.1.8</ecNumber>
    </submittedName>
</protein>
<dbReference type="EMBL" id="JMQN01000011">
    <property type="protein sequence ID" value="KEA65558.1"/>
    <property type="molecule type" value="Genomic_DNA"/>
</dbReference>
<evidence type="ECO:0000256" key="2">
    <source>
        <dbReference type="ARBA" id="ARBA00022679"/>
    </source>
</evidence>
<dbReference type="PIRSF" id="PIRSF000428">
    <property type="entry name" value="P_Ac_trans"/>
    <property type="match status" value="1"/>
</dbReference>
<dbReference type="PATRIC" id="fig|1232683.4.peg.509"/>
<dbReference type="AlphaFoldDB" id="A0A081G453"/>
<dbReference type="EC" id="2.3.1.8" evidence="5"/>
<comment type="similarity">
    <text evidence="1">Belongs to the phosphate acetyltransferase and butyryltransferase family.</text>
</comment>
<keyword evidence="3 5" id="KW-0012">Acyltransferase</keyword>
<evidence type="ECO:0000313" key="6">
    <source>
        <dbReference type="Proteomes" id="UP000028252"/>
    </source>
</evidence>
<evidence type="ECO:0000259" key="4">
    <source>
        <dbReference type="Pfam" id="PF01515"/>
    </source>
</evidence>
<keyword evidence="2 5" id="KW-0808">Transferase</keyword>
<dbReference type="InterPro" id="IPR050500">
    <property type="entry name" value="Phos_Acetyltrans/Butyryltrans"/>
</dbReference>
<dbReference type="PANTHER" id="PTHR43356">
    <property type="entry name" value="PHOSPHATE ACETYLTRANSFERASE"/>
    <property type="match status" value="1"/>
</dbReference>
<dbReference type="PANTHER" id="PTHR43356:SF2">
    <property type="entry name" value="PHOSPHATE ACETYLTRANSFERASE"/>
    <property type="match status" value="1"/>
</dbReference>
<gene>
    <name evidence="5" type="ORF">ADIMK_0515</name>
</gene>
<evidence type="ECO:0000256" key="3">
    <source>
        <dbReference type="ARBA" id="ARBA00023315"/>
    </source>
</evidence>
<comment type="caution">
    <text evidence="5">The sequence shown here is derived from an EMBL/GenBank/DDBJ whole genome shotgun (WGS) entry which is preliminary data.</text>
</comment>
<feature type="domain" description="Phosphate acetyl/butaryl transferase" evidence="4">
    <location>
        <begin position="92"/>
        <end position="291"/>
    </location>
</feature>
<dbReference type="eggNOG" id="COG0280">
    <property type="taxonomic scope" value="Bacteria"/>
</dbReference>
<proteinExistence type="inferred from homology"/>
<dbReference type="STRING" id="1232683.ADIMK_0515"/>
<dbReference type="OrthoDB" id="9774179at2"/>
<dbReference type="SUPFAM" id="SSF53659">
    <property type="entry name" value="Isocitrate/Isopropylmalate dehydrogenase-like"/>
    <property type="match status" value="1"/>
</dbReference>
<dbReference type="RefSeq" id="WP_036183101.1">
    <property type="nucleotide sequence ID" value="NZ_JMQN01000011.1"/>
</dbReference>
<dbReference type="InterPro" id="IPR002505">
    <property type="entry name" value="PTA_PTB"/>
</dbReference>